<dbReference type="Pfam" id="PF12697">
    <property type="entry name" value="Abhydrolase_6"/>
    <property type="match status" value="1"/>
</dbReference>
<dbReference type="PRINTS" id="PR00412">
    <property type="entry name" value="EPOXHYDRLASE"/>
</dbReference>
<dbReference type="EMBL" id="SJZJ01000004">
    <property type="protein sequence ID" value="TCJ30390.1"/>
    <property type="molecule type" value="Genomic_DNA"/>
</dbReference>
<evidence type="ECO:0000313" key="4">
    <source>
        <dbReference type="Proteomes" id="UP000295453"/>
    </source>
</evidence>
<sequence length="277" mass="30517">MTERLTQFTNDGLTFDVIDSGPLDGEPIVLLHGFPERGNSWNAVAAILNDAGYRTYAPDQRGLSRGARPTSRRAYTMRKVAGDARALIDAVGGSAHLVGHDWGAAAAWATTQYHPEAVRTLTAVSVPHLGAMTKAMLTSRQGLKSWYMGAFQAPWLPERLVNTAPFVKWIRAGGMSDEQYARFRSEVVEDGALRTALNWYRQLPFNDPRDASIPVATPTTFVWSDADLYVGRYAAELCERYVTGPFHFVELPGVSHWIPTEAPEALAAAILERVRGE</sequence>
<keyword evidence="1 3" id="KW-0378">Hydrolase</keyword>
<dbReference type="InterPro" id="IPR000073">
    <property type="entry name" value="AB_hydrolase_1"/>
</dbReference>
<evidence type="ECO:0000259" key="2">
    <source>
        <dbReference type="Pfam" id="PF12697"/>
    </source>
</evidence>
<evidence type="ECO:0000256" key="1">
    <source>
        <dbReference type="ARBA" id="ARBA00022801"/>
    </source>
</evidence>
<proteinExistence type="predicted"/>
<dbReference type="OrthoDB" id="2987348at2"/>
<dbReference type="Gene3D" id="3.40.50.1820">
    <property type="entry name" value="alpha/beta hydrolase"/>
    <property type="match status" value="1"/>
</dbReference>
<dbReference type="GO" id="GO:0016787">
    <property type="term" value="F:hydrolase activity"/>
    <property type="evidence" value="ECO:0007669"/>
    <property type="project" value="UniProtKB-KW"/>
</dbReference>
<protein>
    <submittedName>
        <fullName evidence="3">Alpha/beta fold hydrolase</fullName>
    </submittedName>
</protein>
<gene>
    <name evidence="3" type="ORF">EPD65_04090</name>
</gene>
<keyword evidence="4" id="KW-1185">Reference proteome</keyword>
<organism evidence="3 4">
    <name type="scientific">Nocardioides jejuensis</name>
    <dbReference type="NCBI Taxonomy" id="2502782"/>
    <lineage>
        <taxon>Bacteria</taxon>
        <taxon>Bacillati</taxon>
        <taxon>Actinomycetota</taxon>
        <taxon>Actinomycetes</taxon>
        <taxon>Propionibacteriales</taxon>
        <taxon>Nocardioidaceae</taxon>
        <taxon>Nocardioides</taxon>
    </lineage>
</organism>
<feature type="domain" description="AB hydrolase-1" evidence="2">
    <location>
        <begin position="28"/>
        <end position="269"/>
    </location>
</feature>
<reference evidence="3 4" key="1">
    <citation type="submission" date="2019-03" db="EMBL/GenBank/DDBJ databases">
        <authorList>
            <person name="Kim M.K.M."/>
        </authorList>
    </citation>
    <scope>NUCLEOTIDE SEQUENCE [LARGE SCALE GENOMIC DNA]</scope>
    <source>
        <strain evidence="3 4">18JY15-6</strain>
    </source>
</reference>
<dbReference type="AlphaFoldDB" id="A0A4R1CGN5"/>
<dbReference type="SUPFAM" id="SSF53474">
    <property type="entry name" value="alpha/beta-Hydrolases"/>
    <property type="match status" value="1"/>
</dbReference>
<dbReference type="RefSeq" id="WP_131581890.1">
    <property type="nucleotide sequence ID" value="NZ_SJZJ01000004.1"/>
</dbReference>
<evidence type="ECO:0000313" key="3">
    <source>
        <dbReference type="EMBL" id="TCJ30390.1"/>
    </source>
</evidence>
<comment type="caution">
    <text evidence="3">The sequence shown here is derived from an EMBL/GenBank/DDBJ whole genome shotgun (WGS) entry which is preliminary data.</text>
</comment>
<dbReference type="InterPro" id="IPR000639">
    <property type="entry name" value="Epox_hydrolase-like"/>
</dbReference>
<dbReference type="Proteomes" id="UP000295453">
    <property type="component" value="Unassembled WGS sequence"/>
</dbReference>
<name>A0A4R1CGN5_9ACTN</name>
<accession>A0A4R1CGN5</accession>
<dbReference type="InterPro" id="IPR029058">
    <property type="entry name" value="AB_hydrolase_fold"/>
</dbReference>
<dbReference type="PANTHER" id="PTHR43329">
    <property type="entry name" value="EPOXIDE HYDROLASE"/>
    <property type="match status" value="1"/>
</dbReference>